<feature type="transmembrane region" description="Helical" evidence="7">
    <location>
        <begin position="133"/>
        <end position="151"/>
    </location>
</feature>
<keyword evidence="4 7" id="KW-1133">Transmembrane helix</keyword>
<evidence type="ECO:0000313" key="11">
    <source>
        <dbReference type="Proteomes" id="UP000094020"/>
    </source>
</evidence>
<feature type="transmembrane region" description="Helical" evidence="7">
    <location>
        <begin position="190"/>
        <end position="212"/>
    </location>
</feature>
<evidence type="ECO:0000313" key="10">
    <source>
        <dbReference type="EMBL" id="WWC66835.1"/>
    </source>
</evidence>
<dbReference type="InterPro" id="IPR011701">
    <property type="entry name" value="MFS"/>
</dbReference>
<organism evidence="9">
    <name type="scientific">Kwoniella pini CBS 10737</name>
    <dbReference type="NCBI Taxonomy" id="1296096"/>
    <lineage>
        <taxon>Eukaryota</taxon>
        <taxon>Fungi</taxon>
        <taxon>Dikarya</taxon>
        <taxon>Basidiomycota</taxon>
        <taxon>Agaricomycotina</taxon>
        <taxon>Tremellomycetes</taxon>
        <taxon>Tremellales</taxon>
        <taxon>Cryptococcaceae</taxon>
        <taxon>Kwoniella</taxon>
    </lineage>
</organism>
<dbReference type="Pfam" id="PF07690">
    <property type="entry name" value="MFS_1"/>
    <property type="match status" value="1"/>
</dbReference>
<keyword evidence="2" id="KW-0813">Transport</keyword>
<dbReference type="Proteomes" id="UP000094020">
    <property type="component" value="Chromosome 1"/>
</dbReference>
<dbReference type="PANTHER" id="PTHR23504:SF15">
    <property type="entry name" value="MAJOR FACILITATOR SUPERFAMILY (MFS) PROFILE DOMAIN-CONTAINING PROTEIN"/>
    <property type="match status" value="1"/>
</dbReference>
<dbReference type="InterPro" id="IPR036259">
    <property type="entry name" value="MFS_trans_sf"/>
</dbReference>
<feature type="transmembrane region" description="Helical" evidence="7">
    <location>
        <begin position="328"/>
        <end position="351"/>
    </location>
</feature>
<reference evidence="10" key="2">
    <citation type="submission" date="2013-07" db="EMBL/GenBank/DDBJ databases">
        <authorList>
            <consortium name="The Broad Institute Genome Sequencing Platform"/>
            <person name="Cuomo C."/>
            <person name="Litvintseva A."/>
            <person name="Chen Y."/>
            <person name="Heitman J."/>
            <person name="Sun S."/>
            <person name="Springer D."/>
            <person name="Dromer F."/>
            <person name="Young S.K."/>
            <person name="Zeng Q."/>
            <person name="Gargeya S."/>
            <person name="Fitzgerald M."/>
            <person name="Abouelleil A."/>
            <person name="Alvarado L."/>
            <person name="Berlin A.M."/>
            <person name="Chapman S.B."/>
            <person name="Dewar J."/>
            <person name="Goldberg J."/>
            <person name="Griggs A."/>
            <person name="Gujja S."/>
            <person name="Hansen M."/>
            <person name="Howarth C."/>
            <person name="Imamovic A."/>
            <person name="Larimer J."/>
            <person name="McCowan C."/>
            <person name="Murphy C."/>
            <person name="Pearson M."/>
            <person name="Priest M."/>
            <person name="Roberts A."/>
            <person name="Saif S."/>
            <person name="Shea T."/>
            <person name="Sykes S."/>
            <person name="Wortman J."/>
            <person name="Nusbaum C."/>
            <person name="Birren B."/>
        </authorList>
    </citation>
    <scope>NUCLEOTIDE SEQUENCE</scope>
    <source>
        <strain evidence="10">CBS 10737</strain>
    </source>
</reference>
<evidence type="ECO:0000256" key="6">
    <source>
        <dbReference type="SAM" id="MobiDB-lite"/>
    </source>
</evidence>
<gene>
    <name evidence="9" type="ORF">I206_00585</name>
    <name evidence="10" type="ORF">I206_100742</name>
</gene>
<evidence type="ECO:0000256" key="3">
    <source>
        <dbReference type="ARBA" id="ARBA00022692"/>
    </source>
</evidence>
<evidence type="ECO:0000256" key="7">
    <source>
        <dbReference type="SAM" id="Phobius"/>
    </source>
</evidence>
<feature type="region of interest" description="Disordered" evidence="6">
    <location>
        <begin position="1"/>
        <end position="56"/>
    </location>
</feature>
<comment type="subcellular location">
    <subcellularLocation>
        <location evidence="1">Membrane</location>
        <topology evidence="1">Multi-pass membrane protein</topology>
    </subcellularLocation>
</comment>
<feature type="transmembrane region" description="Helical" evidence="7">
    <location>
        <begin position="471"/>
        <end position="491"/>
    </location>
</feature>
<keyword evidence="3 7" id="KW-0812">Transmembrane</keyword>
<feature type="transmembrane region" description="Helical" evidence="7">
    <location>
        <begin position="429"/>
        <end position="451"/>
    </location>
</feature>
<reference evidence="9" key="1">
    <citation type="submission" date="2013-07" db="EMBL/GenBank/DDBJ databases">
        <title>The Genome Sequence of Cryptococcus pinus CBS10737.</title>
        <authorList>
            <consortium name="The Broad Institute Genome Sequencing Platform"/>
            <person name="Cuomo C."/>
            <person name="Litvintseva A."/>
            <person name="Chen Y."/>
            <person name="Heitman J."/>
            <person name="Sun S."/>
            <person name="Springer D."/>
            <person name="Dromer F."/>
            <person name="Young S.K."/>
            <person name="Zeng Q."/>
            <person name="Gargeya S."/>
            <person name="Fitzgerald M."/>
            <person name="Abouelleil A."/>
            <person name="Alvarado L."/>
            <person name="Berlin A.M."/>
            <person name="Chapman S.B."/>
            <person name="Dewar J."/>
            <person name="Goldberg J."/>
            <person name="Griggs A."/>
            <person name="Gujja S."/>
            <person name="Hansen M."/>
            <person name="Howarth C."/>
            <person name="Imamovic A."/>
            <person name="Larimer J."/>
            <person name="McCowan C."/>
            <person name="Murphy C."/>
            <person name="Pearson M."/>
            <person name="Priest M."/>
            <person name="Roberts A."/>
            <person name="Saif S."/>
            <person name="Shea T."/>
            <person name="Sykes S."/>
            <person name="Wortman J."/>
            <person name="Nusbaum C."/>
            <person name="Birren B."/>
        </authorList>
    </citation>
    <scope>NUCLEOTIDE SEQUENCE [LARGE SCALE GENOMIC DNA]</scope>
    <source>
        <strain evidence="9">CBS 10737</strain>
    </source>
</reference>
<dbReference type="PANTHER" id="PTHR23504">
    <property type="entry name" value="MAJOR FACILITATOR SUPERFAMILY DOMAIN-CONTAINING PROTEIN 10"/>
    <property type="match status" value="1"/>
</dbReference>
<accession>A0A1B9ID05</accession>
<evidence type="ECO:0000256" key="5">
    <source>
        <dbReference type="ARBA" id="ARBA00023136"/>
    </source>
</evidence>
<evidence type="ECO:0000256" key="2">
    <source>
        <dbReference type="ARBA" id="ARBA00022448"/>
    </source>
</evidence>
<dbReference type="GeneID" id="30168954"/>
<reference evidence="9" key="3">
    <citation type="submission" date="2016-07" db="EMBL/GenBank/DDBJ databases">
        <title>Evolution of pathogenesis and genome organization in the Tremellales.</title>
        <authorList>
            <person name="Cuomo C."/>
            <person name="Litvintseva A."/>
            <person name="Heitman J."/>
            <person name="Chen Y."/>
            <person name="Sun S."/>
            <person name="Springer D."/>
            <person name="Dromer F."/>
            <person name="Young S."/>
            <person name="Zeng Q."/>
            <person name="Chapman S."/>
            <person name="Gujja S."/>
            <person name="Saif S."/>
            <person name="Birren B."/>
        </authorList>
    </citation>
    <scope>NUCLEOTIDE SEQUENCE</scope>
    <source>
        <strain evidence="9">CBS 10737</strain>
    </source>
</reference>
<feature type="transmembrane region" description="Helical" evidence="7">
    <location>
        <begin position="390"/>
        <end position="408"/>
    </location>
</feature>
<keyword evidence="11" id="KW-1185">Reference proteome</keyword>
<feature type="transmembrane region" description="Helical" evidence="7">
    <location>
        <begin position="232"/>
        <end position="254"/>
    </location>
</feature>
<dbReference type="KEGG" id="kpin:30168954"/>
<feature type="transmembrane region" description="Helical" evidence="7">
    <location>
        <begin position="363"/>
        <end position="384"/>
    </location>
</feature>
<dbReference type="SUPFAM" id="SSF103473">
    <property type="entry name" value="MFS general substrate transporter"/>
    <property type="match status" value="1"/>
</dbReference>
<feature type="compositionally biased region" description="Basic and acidic residues" evidence="6">
    <location>
        <begin position="497"/>
        <end position="511"/>
    </location>
</feature>
<dbReference type="InterPro" id="IPR020846">
    <property type="entry name" value="MFS_dom"/>
</dbReference>
<name>A0A1B9ID05_9TREE</name>
<dbReference type="PROSITE" id="PS50850">
    <property type="entry name" value="MFS"/>
    <property type="match status" value="1"/>
</dbReference>
<reference evidence="10" key="4">
    <citation type="submission" date="2024-02" db="EMBL/GenBank/DDBJ databases">
        <title>Comparative genomics of Cryptococcus and Kwoniella reveals pathogenesis evolution and contrasting modes of karyotype evolution via chromosome fusion or intercentromeric recombination.</title>
        <authorList>
            <person name="Coelho M.A."/>
            <person name="David-Palma M."/>
            <person name="Shea T."/>
            <person name="Bowers K."/>
            <person name="McGinley-Smith S."/>
            <person name="Mohammad A.W."/>
            <person name="Gnirke A."/>
            <person name="Yurkov A.M."/>
            <person name="Nowrousian M."/>
            <person name="Sun S."/>
            <person name="Cuomo C.A."/>
            <person name="Heitman J."/>
        </authorList>
    </citation>
    <scope>NUCLEOTIDE SEQUENCE</scope>
    <source>
        <strain evidence="10">CBS 10737</strain>
    </source>
</reference>
<dbReference type="Gene3D" id="1.20.1250.20">
    <property type="entry name" value="MFS general substrate transporter like domains"/>
    <property type="match status" value="1"/>
</dbReference>
<feature type="transmembrane region" description="Helical" evidence="7">
    <location>
        <begin position="157"/>
        <end position="178"/>
    </location>
</feature>
<protein>
    <recommendedName>
        <fullName evidence="8">Major facilitator superfamily (MFS) profile domain-containing protein</fullName>
    </recommendedName>
</protein>
<dbReference type="GO" id="GO:0022857">
    <property type="term" value="F:transmembrane transporter activity"/>
    <property type="evidence" value="ECO:0007669"/>
    <property type="project" value="InterPro"/>
</dbReference>
<dbReference type="AlphaFoldDB" id="A0A1B9ID05"/>
<evidence type="ECO:0000259" key="8">
    <source>
        <dbReference type="PROSITE" id="PS50850"/>
    </source>
</evidence>
<dbReference type="OrthoDB" id="419616at2759"/>
<dbReference type="GO" id="GO:0016020">
    <property type="term" value="C:membrane"/>
    <property type="evidence" value="ECO:0007669"/>
    <property type="project" value="UniProtKB-SubCell"/>
</dbReference>
<evidence type="ECO:0000256" key="1">
    <source>
        <dbReference type="ARBA" id="ARBA00004141"/>
    </source>
</evidence>
<feature type="compositionally biased region" description="Polar residues" evidence="6">
    <location>
        <begin position="1"/>
        <end position="19"/>
    </location>
</feature>
<dbReference type="RefSeq" id="XP_019014503.1">
    <property type="nucleotide sequence ID" value="XM_019152365.1"/>
</dbReference>
<evidence type="ECO:0000313" key="9">
    <source>
        <dbReference type="EMBL" id="OCF53284.1"/>
    </source>
</evidence>
<dbReference type="EMBL" id="CP144519">
    <property type="protein sequence ID" value="WWC66835.1"/>
    <property type="molecule type" value="Genomic_DNA"/>
</dbReference>
<feature type="domain" description="Major facilitator superfamily (MFS) profile" evidence="8">
    <location>
        <begin position="63"/>
        <end position="495"/>
    </location>
</feature>
<feature type="compositionally biased region" description="Polar residues" evidence="6">
    <location>
        <begin position="28"/>
        <end position="45"/>
    </location>
</feature>
<sequence length="544" mass="59403">MPLVQRTSSPLPRSTTDGQSGPPVDQLQIPSPTQTYLSPPSASYISTSTPTKSKHKTPVPYLKILPLLLQRCSEGLTYAIIFPYINQMILEMGVEEKSVGVWSAIAESMMMATEAMSAPFYGPIADRYGRRPVLILLNAMWGVFGIAFGFSKTVLTIILLRAALGLLAGCGVISRTMVGELCDKSNRIQGFAVFSPALVVGMTIAPVLGGFLAKPSGRILPASWSLFVNYPYLLPSLMTGCGAIFAGILCMILLPETLQRSKMDNSLERHSEKSSNSGLRGLLKYEPFLNILLLYGMNNAVMFSWEAIYPLFGFTSKSLGGLGLSTQALGLVLGFSAGLSILMTIFVFPLLHGSLSEATCLRLCLISYPCAIIFFPILWALSYPVSGDNLPISVWIIMSIQMILRRVGDFATTQLDTLILDSIPGPEHLASANAISFSVAAIGRAVGPFIISWFFSLSTRFPSPFSPGRHMVWIIFVILCIPSLYLANRLLSDIDHTSGKEETSNEEERYELMSSNQNDPSEQVEARGTSIEVANDDLMRYRVV</sequence>
<feature type="transmembrane region" description="Helical" evidence="7">
    <location>
        <begin position="288"/>
        <end position="308"/>
    </location>
</feature>
<proteinExistence type="predicted"/>
<evidence type="ECO:0000256" key="4">
    <source>
        <dbReference type="ARBA" id="ARBA00022989"/>
    </source>
</evidence>
<keyword evidence="5 7" id="KW-0472">Membrane</keyword>
<dbReference type="EMBL" id="KI894007">
    <property type="protein sequence ID" value="OCF53284.1"/>
    <property type="molecule type" value="Genomic_DNA"/>
</dbReference>
<feature type="region of interest" description="Disordered" evidence="6">
    <location>
        <begin position="497"/>
        <end position="527"/>
    </location>
</feature>